<protein>
    <recommendedName>
        <fullName evidence="1">F-box domain-containing protein</fullName>
    </recommendedName>
</protein>
<dbReference type="SMART" id="SM00256">
    <property type="entry name" value="FBOX"/>
    <property type="match status" value="1"/>
</dbReference>
<dbReference type="InterPro" id="IPR001810">
    <property type="entry name" value="F-box_dom"/>
</dbReference>
<dbReference type="Gene3D" id="1.20.1280.50">
    <property type="match status" value="1"/>
</dbReference>
<dbReference type="PANTHER" id="PTHR31672:SF13">
    <property type="entry name" value="F-BOX PROTEIN CPR30-LIKE"/>
    <property type="match status" value="1"/>
</dbReference>
<evidence type="ECO:0000259" key="1">
    <source>
        <dbReference type="PROSITE" id="PS50181"/>
    </source>
</evidence>
<gene>
    <name evidence="2" type="ORF">HU200_015964</name>
</gene>
<name>A0A835KK93_9POAL</name>
<dbReference type="CDD" id="cd22157">
    <property type="entry name" value="F-box_AtFBW1-like"/>
    <property type="match status" value="1"/>
</dbReference>
<sequence>MHTGDDCDKRRRKLHAPLAAAAAANDGLLPADILHEVLLRLPTDELCRLRLVCRSWRSLTSDPIFAKAHSSRHPLLVGINFLVGHGREVQFVDTSGNIVKPILKLHWDRYKVFYWLEPPVGTKWLLYKSVVFLLRQPALQSLTREQASSISMAP</sequence>
<feature type="domain" description="F-box" evidence="1">
    <location>
        <begin position="23"/>
        <end position="68"/>
    </location>
</feature>
<dbReference type="Proteomes" id="UP000636709">
    <property type="component" value="Unassembled WGS sequence"/>
</dbReference>
<evidence type="ECO:0000313" key="2">
    <source>
        <dbReference type="EMBL" id="KAF8732012.1"/>
    </source>
</evidence>
<dbReference type="PROSITE" id="PS50181">
    <property type="entry name" value="FBOX"/>
    <property type="match status" value="1"/>
</dbReference>
<dbReference type="EMBL" id="JACEFO010001605">
    <property type="protein sequence ID" value="KAF8732012.1"/>
    <property type="molecule type" value="Genomic_DNA"/>
</dbReference>
<dbReference type="OrthoDB" id="1631251at2759"/>
<dbReference type="InterPro" id="IPR050796">
    <property type="entry name" value="SCF_F-box_component"/>
</dbReference>
<dbReference type="InterPro" id="IPR036047">
    <property type="entry name" value="F-box-like_dom_sf"/>
</dbReference>
<proteinExistence type="predicted"/>
<dbReference type="Pfam" id="PF00646">
    <property type="entry name" value="F-box"/>
    <property type="match status" value="1"/>
</dbReference>
<dbReference type="AlphaFoldDB" id="A0A835KK93"/>
<organism evidence="2 3">
    <name type="scientific">Digitaria exilis</name>
    <dbReference type="NCBI Taxonomy" id="1010633"/>
    <lineage>
        <taxon>Eukaryota</taxon>
        <taxon>Viridiplantae</taxon>
        <taxon>Streptophyta</taxon>
        <taxon>Embryophyta</taxon>
        <taxon>Tracheophyta</taxon>
        <taxon>Spermatophyta</taxon>
        <taxon>Magnoliopsida</taxon>
        <taxon>Liliopsida</taxon>
        <taxon>Poales</taxon>
        <taxon>Poaceae</taxon>
        <taxon>PACMAD clade</taxon>
        <taxon>Panicoideae</taxon>
        <taxon>Panicodae</taxon>
        <taxon>Paniceae</taxon>
        <taxon>Anthephorinae</taxon>
        <taxon>Digitaria</taxon>
    </lineage>
</organism>
<evidence type="ECO:0000313" key="3">
    <source>
        <dbReference type="Proteomes" id="UP000636709"/>
    </source>
</evidence>
<reference evidence="2" key="1">
    <citation type="submission" date="2020-07" db="EMBL/GenBank/DDBJ databases">
        <title>Genome sequence and genetic diversity analysis of an under-domesticated orphan crop, white fonio (Digitaria exilis).</title>
        <authorList>
            <person name="Bennetzen J.L."/>
            <person name="Chen S."/>
            <person name="Ma X."/>
            <person name="Wang X."/>
            <person name="Yssel A.E.J."/>
            <person name="Chaluvadi S.R."/>
            <person name="Johnson M."/>
            <person name="Gangashetty P."/>
            <person name="Hamidou F."/>
            <person name="Sanogo M.D."/>
            <person name="Zwaenepoel A."/>
            <person name="Wallace J."/>
            <person name="Van De Peer Y."/>
            <person name="Van Deynze A."/>
        </authorList>
    </citation>
    <scope>NUCLEOTIDE SEQUENCE</scope>
    <source>
        <tissue evidence="2">Leaves</tissue>
    </source>
</reference>
<keyword evidence="3" id="KW-1185">Reference proteome</keyword>
<dbReference type="SUPFAM" id="SSF81383">
    <property type="entry name" value="F-box domain"/>
    <property type="match status" value="1"/>
</dbReference>
<comment type="caution">
    <text evidence="2">The sequence shown here is derived from an EMBL/GenBank/DDBJ whole genome shotgun (WGS) entry which is preliminary data.</text>
</comment>
<dbReference type="PANTHER" id="PTHR31672">
    <property type="entry name" value="BNACNNG10540D PROTEIN"/>
    <property type="match status" value="1"/>
</dbReference>
<accession>A0A835KK93</accession>